<protein>
    <submittedName>
        <fullName evidence="1">Uncharacterized protein</fullName>
    </submittedName>
</protein>
<organism evidence="1">
    <name type="scientific">uncultured Caudovirales phage</name>
    <dbReference type="NCBI Taxonomy" id="2100421"/>
    <lineage>
        <taxon>Viruses</taxon>
        <taxon>Duplodnaviria</taxon>
        <taxon>Heunggongvirae</taxon>
        <taxon>Uroviricota</taxon>
        <taxon>Caudoviricetes</taxon>
        <taxon>Peduoviridae</taxon>
        <taxon>Maltschvirus</taxon>
        <taxon>Maltschvirus maltsch</taxon>
    </lineage>
</organism>
<reference evidence="1" key="1">
    <citation type="submission" date="2020-04" db="EMBL/GenBank/DDBJ databases">
        <authorList>
            <person name="Chiriac C."/>
            <person name="Salcher M."/>
            <person name="Ghai R."/>
            <person name="Kavagutti S V."/>
        </authorList>
    </citation>
    <scope>NUCLEOTIDE SEQUENCE</scope>
</reference>
<dbReference type="EMBL" id="LR796169">
    <property type="protein sequence ID" value="CAB4123305.1"/>
    <property type="molecule type" value="Genomic_DNA"/>
</dbReference>
<sequence>MMNSEYIWTAAGTDITIRWKQLGWIPPSEIQGYRDKWRYFQNLPMRQLDDAAKEQYEQILRKAKVARIK</sequence>
<evidence type="ECO:0000313" key="1">
    <source>
        <dbReference type="EMBL" id="CAB4123305.1"/>
    </source>
</evidence>
<name>A0A6J5KPR0_9CAUD</name>
<accession>A0A6J5KPR0</accession>
<gene>
    <name evidence="1" type="ORF">UFOVP42_22</name>
</gene>
<proteinExistence type="predicted"/>